<dbReference type="Proteomes" id="UP000663832">
    <property type="component" value="Unassembled WGS sequence"/>
</dbReference>
<accession>A0A813Q138</accession>
<feature type="signal peptide" evidence="7">
    <location>
        <begin position="1"/>
        <end position="16"/>
    </location>
</feature>
<evidence type="ECO:0000256" key="7">
    <source>
        <dbReference type="SAM" id="SignalP"/>
    </source>
</evidence>
<feature type="chain" id="PRO_5036409164" description="Beta-fructofuranosidase" evidence="7">
    <location>
        <begin position="17"/>
        <end position="801"/>
    </location>
</feature>
<dbReference type="SMART" id="SM00640">
    <property type="entry name" value="Glyco_32"/>
    <property type="match status" value="1"/>
</dbReference>
<evidence type="ECO:0000256" key="6">
    <source>
        <dbReference type="SAM" id="Phobius"/>
    </source>
</evidence>
<feature type="domain" description="Glycosyl hydrolase family 32 C-terminal" evidence="10">
    <location>
        <begin position="446"/>
        <end position="610"/>
    </location>
</feature>
<dbReference type="PANTHER" id="PTHR42800:SF3">
    <property type="entry name" value="GLYCOSYL HYDROLASE FAMILY 32 N-TERMINAL DOMAIN-CONTAINING PROTEIN"/>
    <property type="match status" value="1"/>
</dbReference>
<gene>
    <name evidence="12" type="ORF">BJG266_LOCUS4915</name>
    <name evidence="11" type="ORF">QVE165_LOCUS2009</name>
</gene>
<keyword evidence="7" id="KW-0732">Signal</keyword>
<dbReference type="InterPro" id="IPR013320">
    <property type="entry name" value="ConA-like_dom_sf"/>
</dbReference>
<keyword evidence="6" id="KW-0812">Transmembrane</keyword>
<dbReference type="InterPro" id="IPR013189">
    <property type="entry name" value="Glyco_hydro_32_C"/>
</dbReference>
<evidence type="ECO:0000313" key="11">
    <source>
        <dbReference type="EMBL" id="CAF0760180.1"/>
    </source>
</evidence>
<evidence type="ECO:0000259" key="9">
    <source>
        <dbReference type="Pfam" id="PF00251"/>
    </source>
</evidence>
<dbReference type="Gene3D" id="2.60.40.420">
    <property type="entry name" value="Cupredoxins - blue copper proteins"/>
    <property type="match status" value="1"/>
</dbReference>
<keyword evidence="3" id="KW-0378">Hydrolase</keyword>
<dbReference type="SUPFAM" id="SSF49503">
    <property type="entry name" value="Cupredoxins"/>
    <property type="match status" value="1"/>
</dbReference>
<comment type="similarity">
    <text evidence="1">Belongs to the glycosyl hydrolase 32 family.</text>
</comment>
<evidence type="ECO:0008006" key="14">
    <source>
        <dbReference type="Google" id="ProtNLM"/>
    </source>
</evidence>
<dbReference type="OrthoDB" id="202537at2759"/>
<feature type="transmembrane region" description="Helical" evidence="6">
    <location>
        <begin position="783"/>
        <end position="800"/>
    </location>
</feature>
<dbReference type="CDD" id="cd18621">
    <property type="entry name" value="GH32_XdINV-like"/>
    <property type="match status" value="1"/>
</dbReference>
<dbReference type="InterPro" id="IPR008972">
    <property type="entry name" value="Cupredoxin"/>
</dbReference>
<dbReference type="GO" id="GO:0005507">
    <property type="term" value="F:copper ion binding"/>
    <property type="evidence" value="ECO:0007669"/>
    <property type="project" value="InterPro"/>
</dbReference>
<dbReference type="GO" id="GO:0005737">
    <property type="term" value="C:cytoplasm"/>
    <property type="evidence" value="ECO:0007669"/>
    <property type="project" value="TreeGrafter"/>
</dbReference>
<comment type="caution">
    <text evidence="11">The sequence shown here is derived from an EMBL/GenBank/DDBJ whole genome shotgun (WGS) entry which is preliminary data.</text>
</comment>
<dbReference type="PANTHER" id="PTHR42800">
    <property type="entry name" value="EXOINULINASE INUD (AFU_ORTHOLOGUE AFUA_5G00480)"/>
    <property type="match status" value="1"/>
</dbReference>
<name>A0A813Q138_9BILA</name>
<feature type="transmembrane region" description="Helical" evidence="6">
    <location>
        <begin position="645"/>
        <end position="667"/>
    </location>
</feature>
<evidence type="ECO:0000256" key="1">
    <source>
        <dbReference type="ARBA" id="ARBA00009902"/>
    </source>
</evidence>
<keyword evidence="6" id="KW-1133">Transmembrane helix</keyword>
<dbReference type="GO" id="GO:0005987">
    <property type="term" value="P:sucrose catabolic process"/>
    <property type="evidence" value="ECO:0007669"/>
    <property type="project" value="TreeGrafter"/>
</dbReference>
<proteinExistence type="inferred from homology"/>
<dbReference type="Pfam" id="PF00127">
    <property type="entry name" value="Copper-bind"/>
    <property type="match status" value="1"/>
</dbReference>
<keyword evidence="2" id="KW-0479">Metal-binding</keyword>
<keyword evidence="13" id="KW-1185">Reference proteome</keyword>
<keyword evidence="5" id="KW-0326">Glycosidase</keyword>
<dbReference type="Pfam" id="PF00251">
    <property type="entry name" value="Glyco_hydro_32N"/>
    <property type="match status" value="1"/>
</dbReference>
<evidence type="ECO:0000256" key="4">
    <source>
        <dbReference type="ARBA" id="ARBA00023008"/>
    </source>
</evidence>
<dbReference type="InterPro" id="IPR001362">
    <property type="entry name" value="Glyco_hydro_32"/>
</dbReference>
<dbReference type="Pfam" id="PF08244">
    <property type="entry name" value="Glyco_hydro_32C"/>
    <property type="match status" value="1"/>
</dbReference>
<feature type="domain" description="Blue (type 1) copper" evidence="8">
    <location>
        <begin position="674"/>
        <end position="751"/>
    </location>
</feature>
<dbReference type="Gene3D" id="2.115.10.20">
    <property type="entry name" value="Glycosyl hydrolase domain, family 43"/>
    <property type="match status" value="1"/>
</dbReference>
<dbReference type="AlphaFoldDB" id="A0A813Q138"/>
<dbReference type="GO" id="GO:0004575">
    <property type="term" value="F:sucrose alpha-glucosidase activity"/>
    <property type="evidence" value="ECO:0007669"/>
    <property type="project" value="TreeGrafter"/>
</dbReference>
<protein>
    <recommendedName>
        <fullName evidence="14">Beta-fructofuranosidase</fullName>
    </recommendedName>
</protein>
<evidence type="ECO:0000256" key="2">
    <source>
        <dbReference type="ARBA" id="ARBA00022723"/>
    </source>
</evidence>
<reference evidence="11" key="1">
    <citation type="submission" date="2021-02" db="EMBL/GenBank/DDBJ databases">
        <authorList>
            <person name="Nowell W R."/>
        </authorList>
    </citation>
    <scope>NUCLEOTIDE SEQUENCE</scope>
</reference>
<dbReference type="InterPro" id="IPR023296">
    <property type="entry name" value="Glyco_hydro_beta-prop_sf"/>
</dbReference>
<dbReference type="GO" id="GO:0009055">
    <property type="term" value="F:electron transfer activity"/>
    <property type="evidence" value="ECO:0007669"/>
    <property type="project" value="InterPro"/>
</dbReference>
<keyword evidence="4" id="KW-0186">Copper</keyword>
<feature type="domain" description="Glycosyl hydrolase family 32 N-terminal" evidence="9">
    <location>
        <begin position="50"/>
        <end position="404"/>
    </location>
</feature>
<evidence type="ECO:0000259" key="10">
    <source>
        <dbReference type="Pfam" id="PF08244"/>
    </source>
</evidence>
<dbReference type="Gene3D" id="2.60.120.560">
    <property type="entry name" value="Exo-inulinase, domain 1"/>
    <property type="match status" value="1"/>
</dbReference>
<dbReference type="SUPFAM" id="SSF49899">
    <property type="entry name" value="Concanavalin A-like lectins/glucanases"/>
    <property type="match status" value="1"/>
</dbReference>
<evidence type="ECO:0000256" key="5">
    <source>
        <dbReference type="ARBA" id="ARBA00023295"/>
    </source>
</evidence>
<dbReference type="InterPro" id="IPR013148">
    <property type="entry name" value="Glyco_hydro_32_N"/>
</dbReference>
<dbReference type="SUPFAM" id="SSF75005">
    <property type="entry name" value="Arabinanase/levansucrase/invertase"/>
    <property type="match status" value="1"/>
</dbReference>
<sequence>MKVHLLLIILIKFVYSINRNSISLNTLKQIEDLSTLPDNSLFTKWRPIYHFASPNSWMNDPCAPFYNPTTENYHLYYQVQPGHVQWGKISWGHAKSKDMIFWEDVTSWEGYKYVALAPGVGNNQSIKGVFTGSALPVTINGNIENGTITFIYTSVKQLPISWNGIYELESETQSLAVSYDDGVTFQHYENNPILRSPPTGMNVTGWRDPKLKKWPEMDVLLYGSNQGNYYMTISSGIRGIGPRLLFYKAHPNDLTKWTYLGPLLAVNGNYTVNEIWSGSLGYNFEVSNTFALLEKAADGGDNRTIHTFAILGTEGGNTTLHQSTHWSVWIQGNIIKTSNDSPIINILAGGVADWGDTYALNSFHDPKGDRRIFYGWVMEANNNYGERSFGYNGQITLPRQVFVQVYTNVVDIDESLTQQGPWTVLSNTDGTYTFKTLGIRPIDEVIKLRQNNNPVYLVSQTFNQPTLFTSLNISSTNFELQAYINVSSNTSAGFVFRRSSNGLEYTTLIYDPVSQYLILNRTYSSLIPMFENNTIYAKHALLTTKIDDHTTQKELLSLRIFVDNSLVEIYANNRTVIATHIYPTFSDSTGLGYIVDGQDGSVTFNNVSIWLNLQNAFPKRPANSSINLVNDMTNGATLSSTIHSLFYSFLILISFGNPATYSATFALNGTLSPNITLNVGDQLQFNLATTVSIHPLTICQNSAVSNFCKAATTSDELNTPITNAGDTTSVVFNTSGTYYYGCHNHPGMGAMINVIQTVTTASSSSSTGSLSTSTKGTGARHKLSVLFLFAVIVSLFTIIFT</sequence>
<dbReference type="InterPro" id="IPR000923">
    <property type="entry name" value="BlueCu_1"/>
</dbReference>
<dbReference type="EMBL" id="CAJNOI010000012">
    <property type="protein sequence ID" value="CAF0795579.1"/>
    <property type="molecule type" value="Genomic_DNA"/>
</dbReference>
<dbReference type="EMBL" id="CAJNOM010000006">
    <property type="protein sequence ID" value="CAF0760180.1"/>
    <property type="molecule type" value="Genomic_DNA"/>
</dbReference>
<evidence type="ECO:0000313" key="13">
    <source>
        <dbReference type="Proteomes" id="UP000663832"/>
    </source>
</evidence>
<keyword evidence="6" id="KW-0472">Membrane</keyword>
<organism evidence="11 13">
    <name type="scientific">Adineta steineri</name>
    <dbReference type="NCBI Taxonomy" id="433720"/>
    <lineage>
        <taxon>Eukaryota</taxon>
        <taxon>Metazoa</taxon>
        <taxon>Spiralia</taxon>
        <taxon>Gnathifera</taxon>
        <taxon>Rotifera</taxon>
        <taxon>Eurotatoria</taxon>
        <taxon>Bdelloidea</taxon>
        <taxon>Adinetida</taxon>
        <taxon>Adinetidae</taxon>
        <taxon>Adineta</taxon>
    </lineage>
</organism>
<evidence type="ECO:0000256" key="3">
    <source>
        <dbReference type="ARBA" id="ARBA00022801"/>
    </source>
</evidence>
<evidence type="ECO:0000259" key="8">
    <source>
        <dbReference type="Pfam" id="PF00127"/>
    </source>
</evidence>
<dbReference type="Proteomes" id="UP000663877">
    <property type="component" value="Unassembled WGS sequence"/>
</dbReference>
<evidence type="ECO:0000313" key="12">
    <source>
        <dbReference type="EMBL" id="CAF0795579.1"/>
    </source>
</evidence>